<comment type="similarity">
    <text evidence="1 5">Belongs to the acetyltransferase family. RimI subfamily.</text>
</comment>
<feature type="active site" description="Proton donor" evidence="5">
    <location>
        <position position="109"/>
    </location>
</feature>
<dbReference type="EMBL" id="RDQO01000004">
    <property type="protein sequence ID" value="RMX05042.1"/>
    <property type="molecule type" value="Genomic_DNA"/>
</dbReference>
<dbReference type="InterPro" id="IPR043690">
    <property type="entry name" value="RimI"/>
</dbReference>
<dbReference type="Proteomes" id="UP000278006">
    <property type="component" value="Unassembled WGS sequence"/>
</dbReference>
<comment type="caution">
    <text evidence="5">Lacks conserved residue(s) required for the propagation of feature annotation.</text>
</comment>
<protein>
    <recommendedName>
        <fullName evidence="5">[Ribosomal protein bS18]-alanine N-acetyltransferase</fullName>
        <ecNumber evidence="5">2.3.1.266</ecNumber>
    </recommendedName>
</protein>
<evidence type="ECO:0000256" key="3">
    <source>
        <dbReference type="ARBA" id="ARBA00022679"/>
    </source>
</evidence>
<dbReference type="AlphaFoldDB" id="A0A3M6QRJ7"/>
<dbReference type="InterPro" id="IPR050680">
    <property type="entry name" value="YpeA/RimI_acetyltransf"/>
</dbReference>
<comment type="function">
    <text evidence="5">Acetylates the N-terminal alanine of ribosomal protein bS18.</text>
</comment>
<comment type="subcellular location">
    <subcellularLocation>
        <location evidence="5">Cytoplasm</location>
    </subcellularLocation>
</comment>
<comment type="caution">
    <text evidence="7">The sequence shown here is derived from an EMBL/GenBank/DDBJ whole genome shotgun (WGS) entry which is preliminary data.</text>
</comment>
<dbReference type="GO" id="GO:0008999">
    <property type="term" value="F:protein-N-terminal-alanine acetyltransferase activity"/>
    <property type="evidence" value="ECO:0007669"/>
    <property type="project" value="UniProtKB-UniRule"/>
</dbReference>
<comment type="catalytic activity">
    <reaction evidence="5">
        <text>N-terminal L-alanyl-[ribosomal protein bS18] + acetyl-CoA = N-terminal N(alpha)-acetyl-L-alanyl-[ribosomal protein bS18] + CoA + H(+)</text>
        <dbReference type="Rhea" id="RHEA:43756"/>
        <dbReference type="Rhea" id="RHEA-COMP:10676"/>
        <dbReference type="Rhea" id="RHEA-COMP:10677"/>
        <dbReference type="ChEBI" id="CHEBI:15378"/>
        <dbReference type="ChEBI" id="CHEBI:57287"/>
        <dbReference type="ChEBI" id="CHEBI:57288"/>
        <dbReference type="ChEBI" id="CHEBI:64718"/>
        <dbReference type="ChEBI" id="CHEBI:83683"/>
        <dbReference type="EC" id="2.3.1.266"/>
    </reaction>
</comment>
<evidence type="ECO:0000256" key="2">
    <source>
        <dbReference type="ARBA" id="ARBA00022490"/>
    </source>
</evidence>
<evidence type="ECO:0000259" key="6">
    <source>
        <dbReference type="PROSITE" id="PS51186"/>
    </source>
</evidence>
<evidence type="ECO:0000313" key="8">
    <source>
        <dbReference type="Proteomes" id="UP000278006"/>
    </source>
</evidence>
<dbReference type="NCBIfam" id="TIGR01575">
    <property type="entry name" value="rimI"/>
    <property type="match status" value="1"/>
</dbReference>
<reference evidence="7 8" key="1">
    <citation type="submission" date="2018-10" db="EMBL/GenBank/DDBJ databases">
        <title>Draft genome of Cortibacter populi DSM10536.</title>
        <authorList>
            <person name="Bernier A.-M."/>
            <person name="Bernard K."/>
        </authorList>
    </citation>
    <scope>NUCLEOTIDE SEQUENCE [LARGE SCALE GENOMIC DNA]</scope>
    <source>
        <strain evidence="7 8">DSM 105136</strain>
    </source>
</reference>
<dbReference type="PANTHER" id="PTHR43420">
    <property type="entry name" value="ACETYLTRANSFERASE"/>
    <property type="match status" value="1"/>
</dbReference>
<dbReference type="CDD" id="cd04301">
    <property type="entry name" value="NAT_SF"/>
    <property type="match status" value="1"/>
</dbReference>
<evidence type="ECO:0000256" key="5">
    <source>
        <dbReference type="HAMAP-Rule" id="MF_02210"/>
    </source>
</evidence>
<evidence type="ECO:0000313" key="7">
    <source>
        <dbReference type="EMBL" id="RMX05042.1"/>
    </source>
</evidence>
<dbReference type="InterPro" id="IPR006464">
    <property type="entry name" value="AcTrfase_RimI/Ard1"/>
</dbReference>
<evidence type="ECO:0000256" key="4">
    <source>
        <dbReference type="ARBA" id="ARBA00023315"/>
    </source>
</evidence>
<feature type="active site" description="Proton acceptor" evidence="5">
    <location>
        <position position="97"/>
    </location>
</feature>
<keyword evidence="8" id="KW-1185">Reference proteome</keyword>
<feature type="domain" description="N-acetyltransferase" evidence="6">
    <location>
        <begin position="1"/>
        <end position="142"/>
    </location>
</feature>
<dbReference type="EC" id="2.3.1.266" evidence="5"/>
<feature type="binding site" evidence="5">
    <location>
        <position position="102"/>
    </location>
    <ligand>
        <name>acetyl-CoA</name>
        <dbReference type="ChEBI" id="CHEBI:57288"/>
    </ligand>
</feature>
<organism evidence="7 8">
    <name type="scientific">Corticibacter populi</name>
    <dbReference type="NCBI Taxonomy" id="1550736"/>
    <lineage>
        <taxon>Bacteria</taxon>
        <taxon>Pseudomonadati</taxon>
        <taxon>Pseudomonadota</taxon>
        <taxon>Betaproteobacteria</taxon>
        <taxon>Burkholderiales</taxon>
        <taxon>Comamonadaceae</taxon>
        <taxon>Corticibacter</taxon>
    </lineage>
</organism>
<accession>A0A3M6QRJ7</accession>
<proteinExistence type="inferred from homology"/>
<keyword evidence="4 5" id="KW-0012">Acyltransferase</keyword>
<keyword evidence="3 5" id="KW-0808">Transferase</keyword>
<dbReference type="InterPro" id="IPR016181">
    <property type="entry name" value="Acyl_CoA_acyltransferase"/>
</dbReference>
<dbReference type="PROSITE" id="PS51186">
    <property type="entry name" value="GNAT"/>
    <property type="match status" value="1"/>
</dbReference>
<sequence>MGLADLDAVMVLEQASHSHPWTRGNFSDSLKGGFHIPLLLRGDVLLGYFVAMPGVDEVHLLNVTVAPGLRRQGLGRVLMAALEWWARRLPALQIWLEVRRSNGAAQALYRDIGYEEVAWRRNYYPLDGQQREDALVMRKLLPYDAPDDVPDAYQAQVGAGT</sequence>
<keyword evidence="2 5" id="KW-0963">Cytoplasm</keyword>
<dbReference type="OrthoDB" id="9796919at2"/>
<dbReference type="SUPFAM" id="SSF55729">
    <property type="entry name" value="Acyl-CoA N-acyltransferases (Nat)"/>
    <property type="match status" value="1"/>
</dbReference>
<dbReference type="HAMAP" id="MF_02210">
    <property type="entry name" value="RimI"/>
    <property type="match status" value="1"/>
</dbReference>
<name>A0A3M6QRJ7_9BURK</name>
<evidence type="ECO:0000256" key="1">
    <source>
        <dbReference type="ARBA" id="ARBA00005395"/>
    </source>
</evidence>
<dbReference type="Gene3D" id="3.40.630.30">
    <property type="match status" value="1"/>
</dbReference>
<gene>
    <name evidence="5 7" type="primary">rimI</name>
    <name evidence="7" type="ORF">D8I35_14455</name>
</gene>
<dbReference type="GO" id="GO:0005737">
    <property type="term" value="C:cytoplasm"/>
    <property type="evidence" value="ECO:0007669"/>
    <property type="project" value="UniProtKB-SubCell"/>
</dbReference>
<dbReference type="Pfam" id="PF00583">
    <property type="entry name" value="Acetyltransf_1"/>
    <property type="match status" value="1"/>
</dbReference>
<dbReference type="InterPro" id="IPR000182">
    <property type="entry name" value="GNAT_dom"/>
</dbReference>